<sequence>MNTTGKPLYIISLDEEFYGKINVIQPKEISDLEAKVEQMEKTLCVLRIRKKNKISGPAGIRIQDLRRVKALFQL</sequence>
<accession>A0A0E3QRI2</accession>
<dbReference type="KEGG" id="mby:MSBRM_0411"/>
<evidence type="ECO:0000313" key="1">
    <source>
        <dbReference type="EMBL" id="AKB53409.1"/>
    </source>
</evidence>
<gene>
    <name evidence="1" type="ORF">MSBRM_0411</name>
</gene>
<protein>
    <submittedName>
        <fullName evidence="1">Uncharacterized protein</fullName>
    </submittedName>
</protein>
<dbReference type="PATRIC" id="fig|1434108.4.peg.478"/>
<reference evidence="1 2" key="1">
    <citation type="submission" date="2014-07" db="EMBL/GenBank/DDBJ databases">
        <title>Methanogenic archaea and the global carbon cycle.</title>
        <authorList>
            <person name="Henriksen J.R."/>
            <person name="Luke J."/>
            <person name="Reinhart S."/>
            <person name="Benedict M.N."/>
            <person name="Youngblut N.D."/>
            <person name="Metcalf M.E."/>
            <person name="Whitaker R.J."/>
            <person name="Metcalf W.W."/>
        </authorList>
    </citation>
    <scope>NUCLEOTIDE SEQUENCE [LARGE SCALE GENOMIC DNA]</scope>
    <source>
        <strain evidence="1 2">MS</strain>
    </source>
</reference>
<name>A0A0E3QRI2_METBA</name>
<evidence type="ECO:0000313" key="2">
    <source>
        <dbReference type="Proteomes" id="UP000033033"/>
    </source>
</evidence>
<dbReference type="Proteomes" id="UP000033033">
    <property type="component" value="Chromosome"/>
</dbReference>
<dbReference type="HOGENOM" id="CLU_2678874_0_0_2"/>
<dbReference type="AlphaFoldDB" id="A0A0E3QRI2"/>
<organism evidence="1 2">
    <name type="scientific">Methanosarcina barkeri MS</name>
    <dbReference type="NCBI Taxonomy" id="1434108"/>
    <lineage>
        <taxon>Archaea</taxon>
        <taxon>Methanobacteriati</taxon>
        <taxon>Methanobacteriota</taxon>
        <taxon>Stenosarchaea group</taxon>
        <taxon>Methanomicrobia</taxon>
        <taxon>Methanosarcinales</taxon>
        <taxon>Methanosarcinaceae</taxon>
        <taxon>Methanosarcina</taxon>
    </lineage>
</organism>
<proteinExistence type="predicted"/>
<keyword evidence="2" id="KW-1185">Reference proteome</keyword>
<dbReference type="EMBL" id="CP009528">
    <property type="protein sequence ID" value="AKB53409.1"/>
    <property type="molecule type" value="Genomic_DNA"/>
</dbReference>